<feature type="region of interest" description="Disordered" evidence="4">
    <location>
        <begin position="206"/>
        <end position="249"/>
    </location>
</feature>
<feature type="compositionally biased region" description="Basic and acidic residues" evidence="4">
    <location>
        <begin position="217"/>
        <end position="233"/>
    </location>
</feature>
<reference evidence="5" key="3">
    <citation type="submission" date="2025-09" db="UniProtKB">
        <authorList>
            <consortium name="Ensembl"/>
        </authorList>
    </citation>
    <scope>IDENTIFICATION</scope>
    <source>
        <strain evidence="5">breed Abyssinian</strain>
    </source>
</reference>
<dbReference type="GeneTree" id="ENSGT00390000011190"/>
<dbReference type="PANTHER" id="PTHR48168:SF1">
    <property type="entry name" value="RNA GUANINE-N7 METHYLTRANSFERASE ACTIVATING SUBUNIT-RELATED"/>
    <property type="match status" value="1"/>
</dbReference>
<feature type="compositionally biased region" description="Pro residues" evidence="4">
    <location>
        <begin position="65"/>
        <end position="76"/>
    </location>
</feature>
<organism evidence="5 6">
    <name type="scientific">Felis catus</name>
    <name type="common">Cat</name>
    <name type="synonym">Felis silvestris catus</name>
    <dbReference type="NCBI Taxonomy" id="9685"/>
    <lineage>
        <taxon>Eukaryota</taxon>
        <taxon>Metazoa</taxon>
        <taxon>Chordata</taxon>
        <taxon>Craniata</taxon>
        <taxon>Vertebrata</taxon>
        <taxon>Euteleostomi</taxon>
        <taxon>Mammalia</taxon>
        <taxon>Eutheria</taxon>
        <taxon>Laurasiatheria</taxon>
        <taxon>Carnivora</taxon>
        <taxon>Feliformia</taxon>
        <taxon>Felidae</taxon>
        <taxon>Felinae</taxon>
        <taxon>Felis</taxon>
    </lineage>
</organism>
<feature type="compositionally biased region" description="Pro residues" evidence="4">
    <location>
        <begin position="25"/>
        <end position="40"/>
    </location>
</feature>
<evidence type="ECO:0008006" key="7">
    <source>
        <dbReference type="Google" id="ProtNLM"/>
    </source>
</evidence>
<dbReference type="Proteomes" id="UP000823872">
    <property type="component" value="Chromosome B3"/>
</dbReference>
<comment type="subcellular location">
    <subcellularLocation>
        <location evidence="1">Nucleus</location>
    </subcellularLocation>
</comment>
<evidence type="ECO:0000256" key="4">
    <source>
        <dbReference type="SAM" id="MobiDB-lite"/>
    </source>
</evidence>
<keyword evidence="2" id="KW-0539">Nucleus</keyword>
<evidence type="ECO:0000313" key="6">
    <source>
        <dbReference type="Proteomes" id="UP000823872"/>
    </source>
</evidence>
<keyword evidence="6" id="KW-1185">Reference proteome</keyword>
<protein>
    <recommendedName>
        <fullName evidence="7">RNA guanine-7 methyltransferase activating subunit</fullName>
    </recommendedName>
</protein>
<gene>
    <name evidence="5" type="primary">UBE2A</name>
</gene>
<evidence type="ECO:0000256" key="2">
    <source>
        <dbReference type="ARBA" id="ARBA00023242"/>
    </source>
</evidence>
<comment type="similarity">
    <text evidence="3">Belongs to the RAM family.</text>
</comment>
<feature type="region of interest" description="Disordered" evidence="4">
    <location>
        <begin position="1"/>
        <end position="120"/>
    </location>
</feature>
<dbReference type="Ensembl" id="ENSFCTT00005075424.1">
    <property type="protein sequence ID" value="ENSFCTP00005053032.1"/>
    <property type="gene ID" value="ENSFCTG00005026615.1"/>
</dbReference>
<dbReference type="InterPro" id="IPR028271">
    <property type="entry name" value="RAMAC"/>
</dbReference>
<feature type="compositionally biased region" description="Polar residues" evidence="4">
    <location>
        <begin position="236"/>
        <end position="249"/>
    </location>
</feature>
<reference evidence="5" key="2">
    <citation type="submission" date="2025-08" db="UniProtKB">
        <authorList>
            <consortium name="Ensembl"/>
        </authorList>
    </citation>
    <scope>IDENTIFICATION</scope>
    <source>
        <strain evidence="5">breed Abyssinian</strain>
    </source>
</reference>
<feature type="compositionally biased region" description="Pro residues" evidence="4">
    <location>
        <begin position="102"/>
        <end position="111"/>
    </location>
</feature>
<dbReference type="PANTHER" id="PTHR48168">
    <property type="entry name" value="RNA GUANINE-7 METHYLTRANSFERASE-ACTIVATING SUBUNIT-LIKE (PSEUDOGENE)-RELATED"/>
    <property type="match status" value="1"/>
</dbReference>
<proteinExistence type="inferred from homology"/>
<evidence type="ECO:0000256" key="1">
    <source>
        <dbReference type="ARBA" id="ARBA00004123"/>
    </source>
</evidence>
<dbReference type="Pfam" id="PF15320">
    <property type="entry name" value="RAM"/>
    <property type="match status" value="1"/>
</dbReference>
<evidence type="ECO:0000313" key="5">
    <source>
        <dbReference type="Ensembl" id="ENSFCTP00005053032.1"/>
    </source>
</evidence>
<accession>A0ABI8A1C7</accession>
<name>A0ABI8A1C7_FELCA</name>
<reference evidence="5 6" key="1">
    <citation type="submission" date="2021-02" db="EMBL/GenBank/DDBJ databases">
        <title>Safari Cat Assemblies.</title>
        <authorList>
            <person name="Bredemeyer K.R."/>
            <person name="Murphy W.J."/>
        </authorList>
    </citation>
    <scope>NUCLEOTIDE SEQUENCE [LARGE SCALE GENOMIC DNA]</scope>
</reference>
<feature type="compositionally biased region" description="Low complexity" evidence="4">
    <location>
        <begin position="206"/>
        <end position="216"/>
    </location>
</feature>
<evidence type="ECO:0000256" key="3">
    <source>
        <dbReference type="ARBA" id="ARBA00034716"/>
    </source>
</evidence>
<sequence length="278" mass="31450">KLWPRRGAALASPDPGNRWPEGASPSPPRTFPQRPSPPATGPSLRRPHAQRCPVQGERAESARGTPPPPARHPPPSARGSGDRGTRRNLHYGPEISRDLAGRPPPPPPPLWPAGSGSRPVARVAPLPWRAEVVGDPVAALWAGDRNNTNIRQYNCLKVLGMTDASEAVPNFEEMFASRFTEDDQEYQEYLKRPPESPPIVEEWTSRAAGNQRNRGNRLQDNRQFRGRDSRRGWPSDNRSNQWHGRSWGNNYPQHRQEPYYPHQYGHYGYNQRPPYGYY</sequence>